<evidence type="ECO:0000256" key="1">
    <source>
        <dbReference type="SAM" id="SignalP"/>
    </source>
</evidence>
<feature type="chain" id="PRO_5035174830" evidence="1">
    <location>
        <begin position="19"/>
        <end position="227"/>
    </location>
</feature>
<dbReference type="AlphaFoldDB" id="A0A8J6U7Z3"/>
<protein>
    <submittedName>
        <fullName evidence="2">DUF4919 domain-containing protein</fullName>
    </submittedName>
</protein>
<evidence type="ECO:0000313" key="3">
    <source>
        <dbReference type="Proteomes" id="UP000600588"/>
    </source>
</evidence>
<comment type="caution">
    <text evidence="2">The sequence shown here is derived from an EMBL/GenBank/DDBJ whole genome shotgun (WGS) entry which is preliminary data.</text>
</comment>
<dbReference type="Pfam" id="PF16266">
    <property type="entry name" value="DUF4919"/>
    <property type="match status" value="1"/>
</dbReference>
<name>A0A8J6U7Z3_9FLAO</name>
<dbReference type="EMBL" id="JACVXB010000001">
    <property type="protein sequence ID" value="MBD0830612.1"/>
    <property type="molecule type" value="Genomic_DNA"/>
</dbReference>
<evidence type="ECO:0000313" key="2">
    <source>
        <dbReference type="EMBL" id="MBD0830612.1"/>
    </source>
</evidence>
<organism evidence="2 3">
    <name type="scientific">Aestuariibaculum sediminum</name>
    <dbReference type="NCBI Taxonomy" id="2770637"/>
    <lineage>
        <taxon>Bacteria</taxon>
        <taxon>Pseudomonadati</taxon>
        <taxon>Bacteroidota</taxon>
        <taxon>Flavobacteriia</taxon>
        <taxon>Flavobacteriales</taxon>
        <taxon>Flavobacteriaceae</taxon>
    </lineage>
</organism>
<accession>A0A8J6U7Z3</accession>
<sequence length="227" mass="26487">MKIVFSLLLCSVVFLLQAQDMTFEKPNYKQIKRNIANEKSNLFYDILMQKYKNSDSTLNLNEKRHLYYGYTFQDTYSAYAISDYEDSLNVHFKNESHNPFVLQEIIRVSDSILKEKPFSLQTLNAQLYAFDKLGDQENFNKKITQAKIIFDALLSSGNGHSKQDAFYVIYTSHEYILLNYLGYQFGGQQSLIEHYDFLTIKNPTEELEGLYFDVSPCLNSLNSLFKN</sequence>
<gene>
    <name evidence="2" type="ORF">ICJ83_00565</name>
</gene>
<proteinExistence type="predicted"/>
<keyword evidence="3" id="KW-1185">Reference proteome</keyword>
<feature type="signal peptide" evidence="1">
    <location>
        <begin position="1"/>
        <end position="18"/>
    </location>
</feature>
<dbReference type="InterPro" id="IPR032578">
    <property type="entry name" value="DUF4919"/>
</dbReference>
<dbReference type="Proteomes" id="UP000600588">
    <property type="component" value="Unassembled WGS sequence"/>
</dbReference>
<dbReference type="RefSeq" id="WP_188228423.1">
    <property type="nucleotide sequence ID" value="NZ_JACVXB010000001.1"/>
</dbReference>
<reference evidence="2 3" key="1">
    <citation type="submission" date="2020-09" db="EMBL/GenBank/DDBJ databases">
        <title>TT11 complete genome.</title>
        <authorList>
            <person name="Wu Z."/>
        </authorList>
    </citation>
    <scope>NUCLEOTIDE SEQUENCE [LARGE SCALE GENOMIC DNA]</scope>
    <source>
        <strain evidence="2 3">TT11</strain>
    </source>
</reference>
<keyword evidence="1" id="KW-0732">Signal</keyword>